<reference evidence="1 2" key="1">
    <citation type="submission" date="2016-10" db="EMBL/GenBank/DDBJ databases">
        <authorList>
            <person name="de Groot N.N."/>
        </authorList>
    </citation>
    <scope>NUCLEOTIDE SEQUENCE [LARGE SCALE GENOMIC DNA]</scope>
    <source>
        <strain evidence="1 2">DSM 21001</strain>
    </source>
</reference>
<dbReference type="AlphaFoldDB" id="A0A1I6LYP3"/>
<dbReference type="Proteomes" id="UP000199024">
    <property type="component" value="Unassembled WGS sequence"/>
</dbReference>
<accession>A0A1I6LYP3</accession>
<dbReference type="OrthoDB" id="7782105at2"/>
<proteinExistence type="predicted"/>
<evidence type="ECO:0008006" key="3">
    <source>
        <dbReference type="Google" id="ProtNLM"/>
    </source>
</evidence>
<organism evidence="1 2">
    <name type="scientific">Granulicella pectinivorans</name>
    <dbReference type="NCBI Taxonomy" id="474950"/>
    <lineage>
        <taxon>Bacteria</taxon>
        <taxon>Pseudomonadati</taxon>
        <taxon>Acidobacteriota</taxon>
        <taxon>Terriglobia</taxon>
        <taxon>Terriglobales</taxon>
        <taxon>Acidobacteriaceae</taxon>
        <taxon>Granulicella</taxon>
    </lineage>
</organism>
<dbReference type="EMBL" id="FOZL01000001">
    <property type="protein sequence ID" value="SFS08566.1"/>
    <property type="molecule type" value="Genomic_DNA"/>
</dbReference>
<evidence type="ECO:0000313" key="1">
    <source>
        <dbReference type="EMBL" id="SFS08566.1"/>
    </source>
</evidence>
<protein>
    <recommendedName>
        <fullName evidence="3">YCII-related domain-containing protein</fullName>
    </recommendedName>
</protein>
<evidence type="ECO:0000313" key="2">
    <source>
        <dbReference type="Proteomes" id="UP000199024"/>
    </source>
</evidence>
<gene>
    <name evidence="1" type="ORF">SAMN05421771_1502</name>
</gene>
<dbReference type="RefSeq" id="WP_089838053.1">
    <property type="nucleotide sequence ID" value="NZ_FOZL01000001.1"/>
</dbReference>
<dbReference type="STRING" id="474950.SAMN05421771_1502"/>
<name>A0A1I6LYP3_9BACT</name>
<dbReference type="Gene3D" id="3.30.70.1060">
    <property type="entry name" value="Dimeric alpha+beta barrel"/>
    <property type="match status" value="1"/>
</dbReference>
<keyword evidence="2" id="KW-1185">Reference proteome</keyword>
<sequence length="101" mass="10821">MPEYLLLMHNDIPQRGEEGNANAWGDYLGGLQAADILEGGSAIGTGICVRKQGVAPPIAAHLSGYLRIQAEDLDEARTYLVGNPVYEAGGTVEIRELPRTD</sequence>